<feature type="transmembrane region" description="Helical" evidence="1">
    <location>
        <begin position="190"/>
        <end position="213"/>
    </location>
</feature>
<evidence type="ECO:0000313" key="3">
    <source>
        <dbReference type="Proteomes" id="UP000198856"/>
    </source>
</evidence>
<keyword evidence="1" id="KW-0472">Membrane</keyword>
<feature type="transmembrane region" description="Helical" evidence="1">
    <location>
        <begin position="16"/>
        <end position="35"/>
    </location>
</feature>
<keyword evidence="1" id="KW-1133">Transmembrane helix</keyword>
<evidence type="ECO:0000313" key="2">
    <source>
        <dbReference type="EMBL" id="SDJ64275.1"/>
    </source>
</evidence>
<dbReference type="RefSeq" id="WP_092701719.1">
    <property type="nucleotide sequence ID" value="NZ_FNFC01000006.1"/>
</dbReference>
<dbReference type="GO" id="GO:0005886">
    <property type="term" value="C:plasma membrane"/>
    <property type="evidence" value="ECO:0007669"/>
    <property type="project" value="UniProtKB-SubCell"/>
</dbReference>
<dbReference type="STRING" id="890420.SAMN05216226_106170"/>
<dbReference type="Pfam" id="PF12679">
    <property type="entry name" value="ABC2_membrane_2"/>
    <property type="match status" value="1"/>
</dbReference>
<accession>A0A1G8VG27</accession>
<organism evidence="2 3">
    <name type="scientific">Halovenus aranensis</name>
    <dbReference type="NCBI Taxonomy" id="890420"/>
    <lineage>
        <taxon>Archaea</taxon>
        <taxon>Methanobacteriati</taxon>
        <taxon>Methanobacteriota</taxon>
        <taxon>Stenosarchaea group</taxon>
        <taxon>Halobacteria</taxon>
        <taxon>Halobacteriales</taxon>
        <taxon>Haloarculaceae</taxon>
        <taxon>Halovenus</taxon>
    </lineage>
</organism>
<dbReference type="EMBL" id="FNFC01000006">
    <property type="protein sequence ID" value="SDJ64275.1"/>
    <property type="molecule type" value="Genomic_DNA"/>
</dbReference>
<feature type="transmembrane region" description="Helical" evidence="1">
    <location>
        <begin position="233"/>
        <end position="256"/>
    </location>
</feature>
<evidence type="ECO:0000256" key="1">
    <source>
        <dbReference type="SAM" id="Phobius"/>
    </source>
</evidence>
<dbReference type="AlphaFoldDB" id="A0A1G8VG27"/>
<gene>
    <name evidence="2" type="ORF">SAMN05216226_106170</name>
</gene>
<dbReference type="PANTHER" id="PTHR43471">
    <property type="entry name" value="ABC TRANSPORTER PERMEASE"/>
    <property type="match status" value="1"/>
</dbReference>
<reference evidence="2 3" key="1">
    <citation type="submission" date="2016-10" db="EMBL/GenBank/DDBJ databases">
        <authorList>
            <person name="de Groot N.N."/>
        </authorList>
    </citation>
    <scope>NUCLEOTIDE SEQUENCE [LARGE SCALE GENOMIC DNA]</scope>
    <source>
        <strain evidence="2 3">IBRC-M10015</strain>
    </source>
</reference>
<feature type="transmembrane region" description="Helical" evidence="1">
    <location>
        <begin position="76"/>
        <end position="96"/>
    </location>
</feature>
<proteinExistence type="predicted"/>
<sequence length="261" mass="28211">MLETARYETARRRRETAVLTVAISLYSAFVVWYFSALDGVEYEELVSEAPAALRDAFGIEALSTVEGFLSAQIFNFVWLLGLGLYFAYTGGGLIAGDIESERMELLLSFPLSRSRLLVEKFASLLLPIVVVNVVTAGVLYALVTAIGESVDATDLFFVHLFSVPYLLVCAAIGVALSVAVDRAAVAERAAVGVVFVLFLVESVVGTSTDFGVLRYLSPTNYYQPTEILVDGSYGITGSGVLLGAFLCLLAVCLVLFRQRDI</sequence>
<keyword evidence="3" id="KW-1185">Reference proteome</keyword>
<dbReference type="PANTHER" id="PTHR43471:SF12">
    <property type="entry name" value="HYPOTHETICAL MEMBRANE PROTEIN, CONSERVED"/>
    <property type="match status" value="1"/>
</dbReference>
<feature type="transmembrane region" description="Helical" evidence="1">
    <location>
        <begin position="117"/>
        <end position="143"/>
    </location>
</feature>
<feature type="transmembrane region" description="Helical" evidence="1">
    <location>
        <begin position="155"/>
        <end position="178"/>
    </location>
</feature>
<name>A0A1G8VG27_9EURY</name>
<keyword evidence="1" id="KW-0812">Transmembrane</keyword>
<protein>
    <submittedName>
        <fullName evidence="2">ABC-2 type transport system permease protein</fullName>
    </submittedName>
</protein>
<dbReference type="Proteomes" id="UP000198856">
    <property type="component" value="Unassembled WGS sequence"/>
</dbReference>
<dbReference type="GO" id="GO:0140359">
    <property type="term" value="F:ABC-type transporter activity"/>
    <property type="evidence" value="ECO:0007669"/>
    <property type="project" value="InterPro"/>
</dbReference>
<dbReference type="OrthoDB" id="204776at2157"/>